<dbReference type="InterPro" id="IPR001789">
    <property type="entry name" value="Sig_transdc_resp-reg_receiver"/>
</dbReference>
<dbReference type="SUPFAM" id="SSF46894">
    <property type="entry name" value="C-terminal effector domain of the bipartite response regulators"/>
    <property type="match status" value="1"/>
</dbReference>
<keyword evidence="2" id="KW-0597">Phosphoprotein</keyword>
<dbReference type="GO" id="GO:0000156">
    <property type="term" value="F:phosphorelay response regulator activity"/>
    <property type="evidence" value="ECO:0007669"/>
    <property type="project" value="TreeGrafter"/>
</dbReference>
<feature type="DNA-binding region" description="OmpR/PhoB-type" evidence="3">
    <location>
        <begin position="187"/>
        <end position="285"/>
    </location>
</feature>
<organism evidence="6 7">
    <name type="scientific">Rhizobium paranaense</name>
    <dbReference type="NCBI Taxonomy" id="1650438"/>
    <lineage>
        <taxon>Bacteria</taxon>
        <taxon>Pseudomonadati</taxon>
        <taxon>Pseudomonadota</taxon>
        <taxon>Alphaproteobacteria</taxon>
        <taxon>Hyphomicrobiales</taxon>
        <taxon>Rhizobiaceae</taxon>
        <taxon>Rhizobium/Agrobacterium group</taxon>
        <taxon>Rhizobium</taxon>
    </lineage>
</organism>
<dbReference type="Gene3D" id="6.10.250.690">
    <property type="match status" value="1"/>
</dbReference>
<dbReference type="InterPro" id="IPR039420">
    <property type="entry name" value="WalR-like"/>
</dbReference>
<feature type="domain" description="Response regulatory" evidence="4">
    <location>
        <begin position="65"/>
        <end position="179"/>
    </location>
</feature>
<evidence type="ECO:0000256" key="2">
    <source>
        <dbReference type="PROSITE-ProRule" id="PRU00169"/>
    </source>
</evidence>
<dbReference type="SUPFAM" id="SSF52172">
    <property type="entry name" value="CheY-like"/>
    <property type="match status" value="1"/>
</dbReference>
<dbReference type="GO" id="GO:0000976">
    <property type="term" value="F:transcription cis-regulatory region binding"/>
    <property type="evidence" value="ECO:0007669"/>
    <property type="project" value="TreeGrafter"/>
</dbReference>
<dbReference type="InterPro" id="IPR036388">
    <property type="entry name" value="WH-like_DNA-bd_sf"/>
</dbReference>
<feature type="domain" description="OmpR/PhoB-type" evidence="5">
    <location>
        <begin position="187"/>
        <end position="285"/>
    </location>
</feature>
<proteinExistence type="predicted"/>
<name>A0A7W8XVD3_9HYPH</name>
<dbReference type="Proteomes" id="UP000549882">
    <property type="component" value="Unassembled WGS sequence"/>
</dbReference>
<dbReference type="AlphaFoldDB" id="A0A7W8XVD3"/>
<evidence type="ECO:0000313" key="6">
    <source>
        <dbReference type="EMBL" id="MBB5576054.1"/>
    </source>
</evidence>
<dbReference type="SMART" id="SM00862">
    <property type="entry name" value="Trans_reg_C"/>
    <property type="match status" value="1"/>
</dbReference>
<evidence type="ECO:0000313" key="7">
    <source>
        <dbReference type="Proteomes" id="UP000549882"/>
    </source>
</evidence>
<dbReference type="InterPro" id="IPR011006">
    <property type="entry name" value="CheY-like_superfamily"/>
</dbReference>
<dbReference type="GO" id="GO:0005829">
    <property type="term" value="C:cytosol"/>
    <property type="evidence" value="ECO:0007669"/>
    <property type="project" value="TreeGrafter"/>
</dbReference>
<dbReference type="Gene3D" id="3.40.50.2300">
    <property type="match status" value="1"/>
</dbReference>
<keyword evidence="1 3" id="KW-0238">DNA-binding</keyword>
<dbReference type="Pfam" id="PF00072">
    <property type="entry name" value="Response_reg"/>
    <property type="match status" value="1"/>
</dbReference>
<dbReference type="PANTHER" id="PTHR48111:SF36">
    <property type="entry name" value="TRANSCRIPTIONAL REGULATORY PROTEIN CUTR"/>
    <property type="match status" value="1"/>
</dbReference>
<accession>A0A7W8XVD3</accession>
<dbReference type="GO" id="GO:0006355">
    <property type="term" value="P:regulation of DNA-templated transcription"/>
    <property type="evidence" value="ECO:0007669"/>
    <property type="project" value="InterPro"/>
</dbReference>
<dbReference type="Gene3D" id="1.10.10.10">
    <property type="entry name" value="Winged helix-like DNA-binding domain superfamily/Winged helix DNA-binding domain"/>
    <property type="match status" value="1"/>
</dbReference>
<dbReference type="EMBL" id="JACHBI010000010">
    <property type="protein sequence ID" value="MBB5576054.1"/>
    <property type="molecule type" value="Genomic_DNA"/>
</dbReference>
<dbReference type="PANTHER" id="PTHR48111">
    <property type="entry name" value="REGULATOR OF RPOS"/>
    <property type="match status" value="1"/>
</dbReference>
<evidence type="ECO:0000256" key="1">
    <source>
        <dbReference type="ARBA" id="ARBA00023125"/>
    </source>
</evidence>
<dbReference type="SMART" id="SM00448">
    <property type="entry name" value="REC"/>
    <property type="match status" value="1"/>
</dbReference>
<dbReference type="PROSITE" id="PS50110">
    <property type="entry name" value="RESPONSE_REGULATORY"/>
    <property type="match status" value="1"/>
</dbReference>
<evidence type="ECO:0000259" key="4">
    <source>
        <dbReference type="PROSITE" id="PS50110"/>
    </source>
</evidence>
<sequence length="286" mass="31822">MPSQDGENGSEIEHLAALQLCCSLMSTSRLRQLRQHYPTAFQAPQCCCNLCSTNEESGQSGKTMRILLIEDERELADALSVALSKHGIVTDHTMHLADAVELTRQNVYDAILLDRRLPDGEGLAFIPQLRRTGSDTPIIVLTARNEPMERVEGLDLGADDYLGKPFLVEELMARLRAVLRRPPTLAELQMAVGRMVIDPLHLNVTVGSIPFDIPRRELLVLVALAKRKDKTVLRSTLEAAVYNYEEEIQSNALDAHISRLRKRLLEAGAGVAVHNIRGVGYLLREE</sequence>
<feature type="modified residue" description="4-aspartylphosphate" evidence="2">
    <location>
        <position position="114"/>
    </location>
</feature>
<evidence type="ECO:0000259" key="5">
    <source>
        <dbReference type="PROSITE" id="PS51755"/>
    </source>
</evidence>
<dbReference type="Pfam" id="PF00486">
    <property type="entry name" value="Trans_reg_C"/>
    <property type="match status" value="1"/>
</dbReference>
<dbReference type="PROSITE" id="PS51755">
    <property type="entry name" value="OMPR_PHOB"/>
    <property type="match status" value="1"/>
</dbReference>
<comment type="caution">
    <text evidence="6">The sequence shown here is derived from an EMBL/GenBank/DDBJ whole genome shotgun (WGS) entry which is preliminary data.</text>
</comment>
<protein>
    <submittedName>
        <fullName evidence="6">DNA-binding response OmpR family regulator</fullName>
    </submittedName>
</protein>
<dbReference type="InterPro" id="IPR016032">
    <property type="entry name" value="Sig_transdc_resp-reg_C-effctor"/>
</dbReference>
<gene>
    <name evidence="6" type="ORF">GGD50_004689</name>
</gene>
<keyword evidence="7" id="KW-1185">Reference proteome</keyword>
<evidence type="ECO:0000256" key="3">
    <source>
        <dbReference type="PROSITE-ProRule" id="PRU01091"/>
    </source>
</evidence>
<reference evidence="6 7" key="1">
    <citation type="submission" date="2020-08" db="EMBL/GenBank/DDBJ databases">
        <title>Genomic Encyclopedia of Type Strains, Phase IV (KMG-V): Genome sequencing to study the core and pangenomes of soil and plant-associated prokaryotes.</title>
        <authorList>
            <person name="Whitman W."/>
        </authorList>
    </citation>
    <scope>NUCLEOTIDE SEQUENCE [LARGE SCALE GENOMIC DNA]</scope>
    <source>
        <strain evidence="6 7">SEMIA 4064</strain>
    </source>
</reference>
<dbReference type="GO" id="GO:0032993">
    <property type="term" value="C:protein-DNA complex"/>
    <property type="evidence" value="ECO:0007669"/>
    <property type="project" value="TreeGrafter"/>
</dbReference>
<dbReference type="CDD" id="cd00383">
    <property type="entry name" value="trans_reg_C"/>
    <property type="match status" value="1"/>
</dbReference>
<dbReference type="InterPro" id="IPR001867">
    <property type="entry name" value="OmpR/PhoB-type_DNA-bd"/>
</dbReference>